<comment type="caution">
    <text evidence="3">The sequence shown here is derived from an EMBL/GenBank/DDBJ whole genome shotgun (WGS) entry which is preliminary data.</text>
</comment>
<dbReference type="PANTHER" id="PTHR43569">
    <property type="entry name" value="AMIDOHYDROLASE"/>
    <property type="match status" value="1"/>
</dbReference>
<reference evidence="3 4" key="1">
    <citation type="submission" date="2013-03" db="EMBL/GenBank/DDBJ databases">
        <title>Salinisphaera dokdonensis CL-ES53 Genome Sequencing.</title>
        <authorList>
            <person name="Li C."/>
            <person name="Lai Q."/>
            <person name="Shao Z."/>
        </authorList>
    </citation>
    <scope>NUCLEOTIDE SEQUENCE [LARGE SCALE GENOMIC DNA]</scope>
    <source>
        <strain evidence="3 4">CL-ES53</strain>
    </source>
</reference>
<gene>
    <name evidence="3" type="ORF">SADO_03945</name>
</gene>
<dbReference type="PANTHER" id="PTHR43569:SF1">
    <property type="entry name" value="BLL3371 PROTEIN"/>
    <property type="match status" value="1"/>
</dbReference>
<dbReference type="InterPro" id="IPR052350">
    <property type="entry name" value="Metallo-dep_Lactonases"/>
</dbReference>
<dbReference type="InterPro" id="IPR006680">
    <property type="entry name" value="Amidohydro-rel"/>
</dbReference>
<evidence type="ECO:0000256" key="1">
    <source>
        <dbReference type="ARBA" id="ARBA00038310"/>
    </source>
</evidence>
<dbReference type="EMBL" id="APND01000001">
    <property type="protein sequence ID" value="MES1928378.1"/>
    <property type="molecule type" value="Genomic_DNA"/>
</dbReference>
<evidence type="ECO:0000313" key="3">
    <source>
        <dbReference type="EMBL" id="MES1928378.1"/>
    </source>
</evidence>
<comment type="similarity">
    <text evidence="1">Belongs to the metallo-dependent hydrolases superfamily.</text>
</comment>
<feature type="domain" description="Amidohydrolase-related" evidence="2">
    <location>
        <begin position="20"/>
        <end position="352"/>
    </location>
</feature>
<dbReference type="Pfam" id="PF04909">
    <property type="entry name" value="Amidohydro_2"/>
    <property type="match status" value="1"/>
</dbReference>
<proteinExistence type="inferred from homology"/>
<dbReference type="SUPFAM" id="SSF51556">
    <property type="entry name" value="Metallo-dependent hydrolases"/>
    <property type="match status" value="1"/>
</dbReference>
<dbReference type="Proteomes" id="UP001460888">
    <property type="component" value="Unassembled WGS sequence"/>
</dbReference>
<evidence type="ECO:0000259" key="2">
    <source>
        <dbReference type="Pfam" id="PF04909"/>
    </source>
</evidence>
<protein>
    <recommendedName>
        <fullName evidence="2">Amidohydrolase-related domain-containing protein</fullName>
    </recommendedName>
</protein>
<keyword evidence="4" id="KW-1185">Reference proteome</keyword>
<dbReference type="InterPro" id="IPR032466">
    <property type="entry name" value="Metal_Hydrolase"/>
</dbReference>
<organism evidence="3 4">
    <name type="scientific">Salinisphaera dokdonensis CL-ES53</name>
    <dbReference type="NCBI Taxonomy" id="1304272"/>
    <lineage>
        <taxon>Bacteria</taxon>
        <taxon>Pseudomonadati</taxon>
        <taxon>Pseudomonadota</taxon>
        <taxon>Gammaproteobacteria</taxon>
        <taxon>Salinisphaerales</taxon>
        <taxon>Salinisphaeraceae</taxon>
        <taxon>Salinisphaera</taxon>
    </lineage>
</organism>
<dbReference type="Gene3D" id="3.20.20.140">
    <property type="entry name" value="Metal-dependent hydrolases"/>
    <property type="match status" value="1"/>
</dbReference>
<name>A0ABV2AXK5_9GAMM</name>
<evidence type="ECO:0000313" key="4">
    <source>
        <dbReference type="Proteomes" id="UP001460888"/>
    </source>
</evidence>
<dbReference type="RefSeq" id="WP_353109417.1">
    <property type="nucleotide sequence ID" value="NZ_APND01000001.1"/>
</dbReference>
<sequence length="359" mass="38828">MAHPDVSSDPLILEPERPIIDPHHHLWDRSRLALGDGPFADHGFSAMLRERPRYLLDELLADTDSGHDIRATVFIECRAMYRATGEKALRCVGETEFVNGVAAVAASGVYGETQACAGIVGHADLRGGEALADVLQAHIQAGGGRFRGIRQSAAHDGDPSVLGPLSTRGAAKELLSDPDFRRGFAALAPLGLSFDAWLLEPQLPELLDLARAFPDTTIVLDHVGGPVGIGAYAGQRDARFEGWREQIRALANCPNVVVKLGGLAMPFAGFEWSYRNRPATHEALAAAWAPYIETCIEAFGAERCMFESNFPVDHFTCDYATLWNAFKHLVADYSEAEKSALFSGTAARVYRLGEIAASG</sequence>
<accession>A0ABV2AXK5</accession>